<feature type="transmembrane region" description="Helical" evidence="1">
    <location>
        <begin position="144"/>
        <end position="167"/>
    </location>
</feature>
<dbReference type="EMBL" id="JAGSPC010000001">
    <property type="protein sequence ID" value="MBV7259479.1"/>
    <property type="molecule type" value="Genomic_DNA"/>
</dbReference>
<evidence type="ECO:0000256" key="1">
    <source>
        <dbReference type="SAM" id="Phobius"/>
    </source>
</evidence>
<feature type="transmembrane region" description="Helical" evidence="1">
    <location>
        <begin position="38"/>
        <end position="58"/>
    </location>
</feature>
<evidence type="ECO:0000313" key="2">
    <source>
        <dbReference type="EMBL" id="MBV7259479.1"/>
    </source>
</evidence>
<sequence>MTTEPVISAPHDATSAANGLAGRLVAMLKALQGFASKYRAIIVIVAVAVFVGGLAYSAASLDLRASDLSLPYILLSAGLIIPIAFLYGALNFMVMARGAGQNIAFWPAFKVSCVAQFAEFLPIPGGAIVRGGALVRDGSGAANAAAHVMINALLWVACAALAAGLALGLDGPIALLIACGGLAGVVACTGWLWAKAGLPLAMAALAMRIVGLGIAGLRILAGFLVISVPIAFFDLYPFVFAAILGSAAAIAPGGLGISEAVAAAIATLSTIPPEAAFLAVAINRLIGFAVSGIATAIITFLPKTEKAAA</sequence>
<accession>A0A9X1JMJ2</accession>
<organism evidence="2 3">
    <name type="scientific">Erythrobacter crassostreae</name>
    <dbReference type="NCBI Taxonomy" id="2828328"/>
    <lineage>
        <taxon>Bacteria</taxon>
        <taxon>Pseudomonadati</taxon>
        <taxon>Pseudomonadota</taxon>
        <taxon>Alphaproteobacteria</taxon>
        <taxon>Sphingomonadales</taxon>
        <taxon>Erythrobacteraceae</taxon>
        <taxon>Erythrobacter/Porphyrobacter group</taxon>
        <taxon>Erythrobacter</taxon>
    </lineage>
</organism>
<feature type="transmembrane region" description="Helical" evidence="1">
    <location>
        <begin position="238"/>
        <end position="265"/>
    </location>
</feature>
<name>A0A9X1JMJ2_9SPHN</name>
<feature type="transmembrane region" description="Helical" evidence="1">
    <location>
        <begin position="173"/>
        <end position="193"/>
    </location>
</feature>
<dbReference type="AlphaFoldDB" id="A0A9X1JMJ2"/>
<keyword evidence="1" id="KW-0812">Transmembrane</keyword>
<comment type="caution">
    <text evidence="2">The sequence shown here is derived from an EMBL/GenBank/DDBJ whole genome shotgun (WGS) entry which is preliminary data.</text>
</comment>
<keyword evidence="3" id="KW-1185">Reference proteome</keyword>
<proteinExistence type="predicted"/>
<evidence type="ECO:0000313" key="3">
    <source>
        <dbReference type="Proteomes" id="UP001138681"/>
    </source>
</evidence>
<dbReference type="RefSeq" id="WP_218404702.1">
    <property type="nucleotide sequence ID" value="NZ_JAGSPC010000001.1"/>
</dbReference>
<feature type="transmembrane region" description="Helical" evidence="1">
    <location>
        <begin position="205"/>
        <end position="232"/>
    </location>
</feature>
<reference evidence="2" key="1">
    <citation type="submission" date="2021-04" db="EMBL/GenBank/DDBJ databases">
        <authorList>
            <person name="Pira H."/>
            <person name="Risdian C."/>
            <person name="Wink J."/>
        </authorList>
    </citation>
    <scope>NUCLEOTIDE SEQUENCE</scope>
    <source>
        <strain evidence="2">WH158</strain>
    </source>
</reference>
<keyword evidence="1" id="KW-0472">Membrane</keyword>
<feature type="transmembrane region" description="Helical" evidence="1">
    <location>
        <begin position="277"/>
        <end position="301"/>
    </location>
</feature>
<protein>
    <submittedName>
        <fullName evidence="2">Uncharacterized protein</fullName>
    </submittedName>
</protein>
<feature type="transmembrane region" description="Helical" evidence="1">
    <location>
        <begin position="70"/>
        <end position="90"/>
    </location>
</feature>
<gene>
    <name evidence="2" type="ORF">KCG46_07825</name>
</gene>
<dbReference type="Proteomes" id="UP001138681">
    <property type="component" value="Unassembled WGS sequence"/>
</dbReference>
<keyword evidence="1" id="KW-1133">Transmembrane helix</keyword>